<keyword evidence="5 6" id="KW-0472">Membrane</keyword>
<proteinExistence type="predicted"/>
<evidence type="ECO:0000256" key="2">
    <source>
        <dbReference type="ARBA" id="ARBA00022475"/>
    </source>
</evidence>
<dbReference type="PANTHER" id="PTHR32196">
    <property type="entry name" value="ABC TRANSPORTER PERMEASE PROTEIN YPHD-RELATED-RELATED"/>
    <property type="match status" value="1"/>
</dbReference>
<feature type="transmembrane region" description="Helical" evidence="6">
    <location>
        <begin position="294"/>
        <end position="318"/>
    </location>
</feature>
<dbReference type="Proteomes" id="UP000712157">
    <property type="component" value="Unassembled WGS sequence"/>
</dbReference>
<evidence type="ECO:0000256" key="6">
    <source>
        <dbReference type="SAM" id="Phobius"/>
    </source>
</evidence>
<dbReference type="RefSeq" id="WP_238720421.1">
    <property type="nucleotide sequence ID" value="NZ_JAHQCW010000002.1"/>
</dbReference>
<keyword evidence="2" id="KW-1003">Cell membrane</keyword>
<gene>
    <name evidence="7" type="ORF">KTH89_01875</name>
</gene>
<evidence type="ECO:0000256" key="3">
    <source>
        <dbReference type="ARBA" id="ARBA00022692"/>
    </source>
</evidence>
<dbReference type="InterPro" id="IPR001851">
    <property type="entry name" value="ABC_transp_permease"/>
</dbReference>
<dbReference type="GO" id="GO:0022857">
    <property type="term" value="F:transmembrane transporter activity"/>
    <property type="evidence" value="ECO:0007669"/>
    <property type="project" value="InterPro"/>
</dbReference>
<keyword evidence="8" id="KW-1185">Reference proteome</keyword>
<keyword evidence="3 6" id="KW-0812">Transmembrane</keyword>
<sequence length="326" mass="34889">MKEKNQERRLGQFLVNNKAIVIFLFLAIVLSFATDNFMTKTNLLNMVRQVCVMSVMSVGFTLILASGSIDLSVGYMLGLVGVFCALISKIAGLPVILVLLFSILFGMFLGFCNAFLFLTFKMPPFIVTLSTAQIFRGVTHLLCDGTPVSGLPDAIIAIGQDYFLGIPVQIYIMVIVAVVMAVFLRSTYLGRHAIAMGGNEEAARVSGVHVKRMRYIVYIIMGACVAIAAIIMDGRVASAQPTAGAGMEMDAIAAVVIGGTPLSGGYGNVLGSVFGCLIVGLINNGLNILNVSSYWQWIAKGALIIIAIMLDVQTSSLIKATKKRKA</sequence>
<comment type="subcellular location">
    <subcellularLocation>
        <location evidence="1">Cell membrane</location>
        <topology evidence="1">Multi-pass membrane protein</topology>
    </subcellularLocation>
</comment>
<evidence type="ECO:0000256" key="1">
    <source>
        <dbReference type="ARBA" id="ARBA00004651"/>
    </source>
</evidence>
<dbReference type="EMBL" id="JAHQCW010000002">
    <property type="protein sequence ID" value="MBU9735263.1"/>
    <property type="molecule type" value="Genomic_DNA"/>
</dbReference>
<dbReference type="AlphaFoldDB" id="A0A949JUB5"/>
<feature type="transmembrane region" description="Helical" evidence="6">
    <location>
        <begin position="12"/>
        <end position="34"/>
    </location>
</feature>
<feature type="transmembrane region" description="Helical" evidence="6">
    <location>
        <begin position="96"/>
        <end position="118"/>
    </location>
</feature>
<comment type="caution">
    <text evidence="7">The sequence shown here is derived from an EMBL/GenBank/DDBJ whole genome shotgun (WGS) entry which is preliminary data.</text>
</comment>
<reference evidence="7" key="1">
    <citation type="submission" date="2021-06" db="EMBL/GenBank/DDBJ databases">
        <title>Description of novel taxa of the family Lachnospiraceae.</title>
        <authorList>
            <person name="Chaplin A.V."/>
            <person name="Sokolova S.R."/>
            <person name="Pikina A.P."/>
            <person name="Korzhanova M."/>
            <person name="Belova V."/>
            <person name="Korostin D."/>
            <person name="Efimov B.A."/>
        </authorList>
    </citation>
    <scope>NUCLEOTIDE SEQUENCE</scope>
    <source>
        <strain evidence="7">ASD5720</strain>
    </source>
</reference>
<feature type="transmembrane region" description="Helical" evidence="6">
    <location>
        <begin position="162"/>
        <end position="184"/>
    </location>
</feature>
<keyword evidence="4 6" id="KW-1133">Transmembrane helix</keyword>
<accession>A0A949JUB5</accession>
<evidence type="ECO:0000313" key="8">
    <source>
        <dbReference type="Proteomes" id="UP000712157"/>
    </source>
</evidence>
<dbReference type="GO" id="GO:0005886">
    <property type="term" value="C:plasma membrane"/>
    <property type="evidence" value="ECO:0007669"/>
    <property type="project" value="UniProtKB-SubCell"/>
</dbReference>
<dbReference type="Pfam" id="PF02653">
    <property type="entry name" value="BPD_transp_2"/>
    <property type="match status" value="1"/>
</dbReference>
<protein>
    <submittedName>
        <fullName evidence="7">ABC transporter permease</fullName>
    </submittedName>
</protein>
<evidence type="ECO:0000313" key="7">
    <source>
        <dbReference type="EMBL" id="MBU9735263.1"/>
    </source>
</evidence>
<feature type="transmembrane region" description="Helical" evidence="6">
    <location>
        <begin position="215"/>
        <end position="232"/>
    </location>
</feature>
<evidence type="ECO:0000256" key="5">
    <source>
        <dbReference type="ARBA" id="ARBA00023136"/>
    </source>
</evidence>
<dbReference type="CDD" id="cd06579">
    <property type="entry name" value="TM_PBP1_transp_AraH_like"/>
    <property type="match status" value="1"/>
</dbReference>
<name>A0A949JUB5_9FIRM</name>
<organism evidence="7 8">
    <name type="scientific">Diplocloster agilis</name>
    <dbReference type="NCBI Taxonomy" id="2850323"/>
    <lineage>
        <taxon>Bacteria</taxon>
        <taxon>Bacillati</taxon>
        <taxon>Bacillota</taxon>
        <taxon>Clostridia</taxon>
        <taxon>Lachnospirales</taxon>
        <taxon>Lachnospiraceae</taxon>
        <taxon>Diplocloster</taxon>
    </lineage>
</organism>
<evidence type="ECO:0000256" key="4">
    <source>
        <dbReference type="ARBA" id="ARBA00022989"/>
    </source>
</evidence>
<feature type="transmembrane region" description="Helical" evidence="6">
    <location>
        <begin position="72"/>
        <end position="90"/>
    </location>
</feature>